<gene>
    <name evidence="3" type="ORF">HL41_06470</name>
</gene>
<keyword evidence="4" id="KW-1185">Reference proteome</keyword>
<dbReference type="PRINTS" id="PR00368">
    <property type="entry name" value="FADPNR"/>
</dbReference>
<dbReference type="PROSITE" id="PS51257">
    <property type="entry name" value="PROKAR_LIPOPROTEIN"/>
    <property type="match status" value="1"/>
</dbReference>
<dbReference type="GO" id="GO:0016491">
    <property type="term" value="F:oxidoreductase activity"/>
    <property type="evidence" value="ECO:0007669"/>
    <property type="project" value="UniProtKB-KW"/>
</dbReference>
<protein>
    <submittedName>
        <fullName evidence="3">Oxidoreductase</fullName>
    </submittedName>
</protein>
<sequence>MEKPLERVKIAIVGGGPAGIACAIEAKAKGLEPVVVLEKHKEVCYTISKFYKPGKRVDADYRDKNVKPIGLCSFETETKEEFLERINSWIKQWKLDVRLNSEVTNIVKNNGDYEIWVKDKPTFLAEFVIIAIGIFCAPNKPEYPIPSELKNRVFFEPPDVALENKKILVVGGGNTAAEVSLQFCDKNEVHLSYRRPYFFRINETNLNLLYQKEKEEKIKLLLGTDIIQIAPEGEKIKVFFKDETTEFYDVIIYCLGGTTPKNFLKKIGIELDEKGNPILNEHLETNLPKIFLAGDLAVKGGNILKAFNSAHTIIEKITEYEKNRA</sequence>
<organism evidence="3 4">
    <name type="scientific">Thermodesulfobacterium commune DSM 2178</name>
    <dbReference type="NCBI Taxonomy" id="289377"/>
    <lineage>
        <taxon>Bacteria</taxon>
        <taxon>Pseudomonadati</taxon>
        <taxon>Thermodesulfobacteriota</taxon>
        <taxon>Thermodesulfobacteria</taxon>
        <taxon>Thermodesulfobacteriales</taxon>
        <taxon>Thermodesulfobacteriaceae</taxon>
        <taxon>Thermodesulfobacterium</taxon>
    </lineage>
</organism>
<dbReference type="AlphaFoldDB" id="A0A075X079"/>
<accession>A0A075X079</accession>
<dbReference type="Gene3D" id="3.50.50.60">
    <property type="entry name" value="FAD/NAD(P)-binding domain"/>
    <property type="match status" value="2"/>
</dbReference>
<dbReference type="STRING" id="289377.HL41_06470"/>
<dbReference type="InterPro" id="IPR050097">
    <property type="entry name" value="Ferredoxin-NADP_redctase_2"/>
</dbReference>
<dbReference type="PRINTS" id="PR00469">
    <property type="entry name" value="PNDRDTASEII"/>
</dbReference>
<dbReference type="InterPro" id="IPR036188">
    <property type="entry name" value="FAD/NAD-bd_sf"/>
</dbReference>
<dbReference type="RefSeq" id="WP_022856048.1">
    <property type="nucleotide sequence ID" value="NZ_CP008796.1"/>
</dbReference>
<dbReference type="PANTHER" id="PTHR48105">
    <property type="entry name" value="THIOREDOXIN REDUCTASE 1-RELATED-RELATED"/>
    <property type="match status" value="1"/>
</dbReference>
<dbReference type="HOGENOM" id="CLU_059172_0_0_0"/>
<name>A0A075X079_9BACT</name>
<dbReference type="OrthoDB" id="9778740at2"/>
<evidence type="ECO:0000313" key="3">
    <source>
        <dbReference type="EMBL" id="AIH04392.1"/>
    </source>
</evidence>
<dbReference type="Proteomes" id="UP000028481">
    <property type="component" value="Chromosome"/>
</dbReference>
<reference evidence="3 4" key="1">
    <citation type="journal article" date="2015" name="Genome Announc.">
        <title>Genome Sequence of a Sulfate-Reducing Thermophilic Bacterium, Thermodesulfobacterium commune DSM 2178T (Phylum Thermodesulfobacteria).</title>
        <authorList>
            <person name="Bhatnagar S."/>
            <person name="Badger J.H."/>
            <person name="Madupu R."/>
            <person name="Khouri H.M."/>
            <person name="O'Connor E.M."/>
            <person name="Robb F.T."/>
            <person name="Ward N.L."/>
            <person name="Eisen J.A."/>
        </authorList>
    </citation>
    <scope>NUCLEOTIDE SEQUENCE [LARGE SCALE GENOMIC DNA]</scope>
    <source>
        <strain evidence="3 4">DSM 2178</strain>
    </source>
</reference>
<dbReference type="SUPFAM" id="SSF51905">
    <property type="entry name" value="FAD/NAD(P)-binding domain"/>
    <property type="match status" value="1"/>
</dbReference>
<evidence type="ECO:0000313" key="4">
    <source>
        <dbReference type="Proteomes" id="UP000028481"/>
    </source>
</evidence>
<dbReference type="KEGG" id="tcm:HL41_06470"/>
<dbReference type="Pfam" id="PF13738">
    <property type="entry name" value="Pyr_redox_3"/>
    <property type="match status" value="1"/>
</dbReference>
<keyword evidence="1" id="KW-0285">Flavoprotein</keyword>
<evidence type="ECO:0000256" key="2">
    <source>
        <dbReference type="ARBA" id="ARBA00023002"/>
    </source>
</evidence>
<dbReference type="eggNOG" id="COG0492">
    <property type="taxonomic scope" value="Bacteria"/>
</dbReference>
<keyword evidence="2" id="KW-0560">Oxidoreductase</keyword>
<dbReference type="EMBL" id="CP008796">
    <property type="protein sequence ID" value="AIH04392.1"/>
    <property type="molecule type" value="Genomic_DNA"/>
</dbReference>
<proteinExistence type="predicted"/>
<dbReference type="PaxDb" id="289377-HL41_06470"/>
<evidence type="ECO:0000256" key="1">
    <source>
        <dbReference type="ARBA" id="ARBA00022630"/>
    </source>
</evidence>